<proteinExistence type="predicted"/>
<dbReference type="EC" id="3.5.1.28" evidence="2"/>
<feature type="region of interest" description="Disordered" evidence="4">
    <location>
        <begin position="38"/>
        <end position="75"/>
    </location>
</feature>
<reference evidence="8" key="1">
    <citation type="submission" date="2016-11" db="EMBL/GenBank/DDBJ databases">
        <authorList>
            <person name="Varghese N."/>
            <person name="Submissions S."/>
        </authorList>
    </citation>
    <scope>NUCLEOTIDE SEQUENCE [LARGE SCALE GENOMIC DNA]</scope>
    <source>
        <strain evidence="8">GAS401</strain>
    </source>
</reference>
<keyword evidence="5" id="KW-0732">Signal</keyword>
<evidence type="ECO:0000256" key="5">
    <source>
        <dbReference type="SAM" id="SignalP"/>
    </source>
</evidence>
<dbReference type="EMBL" id="LT670849">
    <property type="protein sequence ID" value="SHN69747.1"/>
    <property type="molecule type" value="Genomic_DNA"/>
</dbReference>
<feature type="domain" description="MurNAc-LAA" evidence="6">
    <location>
        <begin position="163"/>
        <end position="312"/>
    </location>
</feature>
<feature type="signal peptide" evidence="5">
    <location>
        <begin position="1"/>
        <end position="24"/>
    </location>
</feature>
<keyword evidence="3" id="KW-0378">Hydrolase</keyword>
<evidence type="ECO:0000256" key="3">
    <source>
        <dbReference type="ARBA" id="ARBA00022801"/>
    </source>
</evidence>
<accession>A0A1M7TG94</accession>
<keyword evidence="8" id="KW-1185">Reference proteome</keyword>
<evidence type="ECO:0000256" key="1">
    <source>
        <dbReference type="ARBA" id="ARBA00001561"/>
    </source>
</evidence>
<dbReference type="SUPFAM" id="SSF53187">
    <property type="entry name" value="Zn-dependent exopeptidases"/>
    <property type="match status" value="1"/>
</dbReference>
<dbReference type="RefSeq" id="WP_244553212.1">
    <property type="nucleotide sequence ID" value="NZ_LT670849.1"/>
</dbReference>
<dbReference type="GO" id="GO:0009253">
    <property type="term" value="P:peptidoglycan catabolic process"/>
    <property type="evidence" value="ECO:0007669"/>
    <property type="project" value="InterPro"/>
</dbReference>
<name>A0A1M7TG94_9BRAD</name>
<gene>
    <name evidence="7" type="ORF">SAMN05444170_1605</name>
</gene>
<dbReference type="Pfam" id="PF01520">
    <property type="entry name" value="Amidase_3"/>
    <property type="match status" value="1"/>
</dbReference>
<evidence type="ECO:0000256" key="2">
    <source>
        <dbReference type="ARBA" id="ARBA00011901"/>
    </source>
</evidence>
<evidence type="ECO:0000259" key="6">
    <source>
        <dbReference type="SMART" id="SM00646"/>
    </source>
</evidence>
<comment type="catalytic activity">
    <reaction evidence="1">
        <text>Hydrolyzes the link between N-acetylmuramoyl residues and L-amino acid residues in certain cell-wall glycopeptides.</text>
        <dbReference type="EC" id="3.5.1.28"/>
    </reaction>
</comment>
<dbReference type="PANTHER" id="PTHR30404:SF0">
    <property type="entry name" value="N-ACETYLMURAMOYL-L-ALANINE AMIDASE AMIC"/>
    <property type="match status" value="1"/>
</dbReference>
<evidence type="ECO:0000313" key="8">
    <source>
        <dbReference type="Proteomes" id="UP000184096"/>
    </source>
</evidence>
<dbReference type="Gene3D" id="3.40.630.40">
    <property type="entry name" value="Zn-dependent exopeptidases"/>
    <property type="match status" value="1"/>
</dbReference>
<feature type="chain" id="PRO_5013337289" description="N-acetylmuramoyl-L-alanine amidase" evidence="5">
    <location>
        <begin position="25"/>
        <end position="327"/>
    </location>
</feature>
<sequence length="327" mass="35993">MSVWLSLIAATAALMLLPAGVSHANWLTDVFKGKDKKSEAHAEASKGDKKDAKKAAKKDTRHDKETKRAASKSHVKLAALGPLNPPVLKLASSPCEPAKFRIAVDVGHTVESEGATSSRNVPEFSFNLRLAQQIAENLKTAGFTATRLLVTEGKAKPSLFRRVAVANDMEANLFLSIHHDSVPNKLLEDWEFEGQKSHFSDRFSGYSVFVSRDNADFKTSFAFAELVGKAMKARGLEYAPQYTMPIMGHYQYPLLDKETGVYAHDELVVLRKTRMPAVLLEAGSIINRDEELKMNSPERRDLISDAVVAAAKEFCSPPPQATATVRR</sequence>
<dbReference type="InterPro" id="IPR050695">
    <property type="entry name" value="N-acetylmuramoyl_amidase_3"/>
</dbReference>
<dbReference type="SMART" id="SM00646">
    <property type="entry name" value="Ami_3"/>
    <property type="match status" value="1"/>
</dbReference>
<dbReference type="InterPro" id="IPR002508">
    <property type="entry name" value="MurNAc-LAA_cat"/>
</dbReference>
<dbReference type="AlphaFoldDB" id="A0A1M7TG94"/>
<evidence type="ECO:0000313" key="7">
    <source>
        <dbReference type="EMBL" id="SHN69747.1"/>
    </source>
</evidence>
<dbReference type="GO" id="GO:0030288">
    <property type="term" value="C:outer membrane-bounded periplasmic space"/>
    <property type="evidence" value="ECO:0007669"/>
    <property type="project" value="TreeGrafter"/>
</dbReference>
<dbReference type="CDD" id="cd02696">
    <property type="entry name" value="MurNAc-LAA"/>
    <property type="match status" value="1"/>
</dbReference>
<feature type="compositionally biased region" description="Basic and acidic residues" evidence="4">
    <location>
        <begin position="38"/>
        <end position="68"/>
    </location>
</feature>
<dbReference type="Proteomes" id="UP000184096">
    <property type="component" value="Chromosome I"/>
</dbReference>
<organism evidence="7 8">
    <name type="scientific">Bradyrhizobium erythrophlei</name>
    <dbReference type="NCBI Taxonomy" id="1437360"/>
    <lineage>
        <taxon>Bacteria</taxon>
        <taxon>Pseudomonadati</taxon>
        <taxon>Pseudomonadota</taxon>
        <taxon>Alphaproteobacteria</taxon>
        <taxon>Hyphomicrobiales</taxon>
        <taxon>Nitrobacteraceae</taxon>
        <taxon>Bradyrhizobium</taxon>
    </lineage>
</organism>
<evidence type="ECO:0000256" key="4">
    <source>
        <dbReference type="SAM" id="MobiDB-lite"/>
    </source>
</evidence>
<dbReference type="GO" id="GO:0008745">
    <property type="term" value="F:N-acetylmuramoyl-L-alanine amidase activity"/>
    <property type="evidence" value="ECO:0007669"/>
    <property type="project" value="UniProtKB-EC"/>
</dbReference>
<protein>
    <recommendedName>
        <fullName evidence="2">N-acetylmuramoyl-L-alanine amidase</fullName>
        <ecNumber evidence="2">3.5.1.28</ecNumber>
    </recommendedName>
</protein>
<dbReference type="PANTHER" id="PTHR30404">
    <property type="entry name" value="N-ACETYLMURAMOYL-L-ALANINE AMIDASE"/>
    <property type="match status" value="1"/>
</dbReference>